<protein>
    <submittedName>
        <fullName evidence="12">Lgc-42</fullName>
    </submittedName>
</protein>
<dbReference type="InterPro" id="IPR038050">
    <property type="entry name" value="Neuro_actylchol_rec"/>
</dbReference>
<comment type="subcellular location">
    <subcellularLocation>
        <location evidence="2">Cell membrane</location>
    </subcellularLocation>
    <subcellularLocation>
        <location evidence="1">Membrane</location>
        <topology evidence="1">Multi-pass membrane protein</topology>
    </subcellularLocation>
</comment>
<accession>A0A2A6CDQ5</accession>
<evidence type="ECO:0000256" key="5">
    <source>
        <dbReference type="ARBA" id="ARBA00022692"/>
    </source>
</evidence>
<feature type="transmembrane region" description="Helical" evidence="11">
    <location>
        <begin position="329"/>
        <end position="351"/>
    </location>
</feature>
<evidence type="ECO:0000313" key="13">
    <source>
        <dbReference type="Proteomes" id="UP000005239"/>
    </source>
</evidence>
<dbReference type="InterPro" id="IPR006201">
    <property type="entry name" value="Neur_channel"/>
</dbReference>
<proteinExistence type="inferred from homology"/>
<evidence type="ECO:0000256" key="3">
    <source>
        <dbReference type="ARBA" id="ARBA00022448"/>
    </source>
</evidence>
<evidence type="ECO:0000256" key="9">
    <source>
        <dbReference type="ARBA" id="ARBA00023136"/>
    </source>
</evidence>
<dbReference type="EnsemblMetazoa" id="PPA02933.1">
    <property type="protein sequence ID" value="PPA02933.1"/>
    <property type="gene ID" value="WBGene00092487"/>
</dbReference>
<dbReference type="CDD" id="cd18987">
    <property type="entry name" value="LGIC_ECD_anion"/>
    <property type="match status" value="1"/>
</dbReference>
<keyword evidence="9 11" id="KW-0472">Membrane</keyword>
<dbReference type="PANTHER" id="PTHR18945">
    <property type="entry name" value="NEUROTRANSMITTER GATED ION CHANNEL"/>
    <property type="match status" value="1"/>
</dbReference>
<dbReference type="InterPro" id="IPR006202">
    <property type="entry name" value="Neur_chan_lig-bd"/>
</dbReference>
<comment type="caution">
    <text evidence="11">Lacks conserved residue(s) required for the propagation of feature annotation.</text>
</comment>
<name>A0A2A6CDQ5_PRIPA</name>
<evidence type="ECO:0000256" key="8">
    <source>
        <dbReference type="ARBA" id="ARBA00023065"/>
    </source>
</evidence>
<dbReference type="PRINTS" id="PR00252">
    <property type="entry name" value="NRIONCHANNEL"/>
</dbReference>
<dbReference type="Pfam" id="PF02931">
    <property type="entry name" value="Neur_chan_LBD"/>
    <property type="match status" value="1"/>
</dbReference>
<evidence type="ECO:0000256" key="1">
    <source>
        <dbReference type="ARBA" id="ARBA00004141"/>
    </source>
</evidence>
<dbReference type="InterPro" id="IPR006029">
    <property type="entry name" value="Neurotrans-gated_channel_TM"/>
</dbReference>
<dbReference type="CDD" id="cd19049">
    <property type="entry name" value="LGIC_TM_anion"/>
    <property type="match status" value="1"/>
</dbReference>
<dbReference type="InterPro" id="IPR036734">
    <property type="entry name" value="Neur_chan_lig-bd_sf"/>
</dbReference>
<dbReference type="SUPFAM" id="SSF90112">
    <property type="entry name" value="Neurotransmitter-gated ion-channel transmembrane pore"/>
    <property type="match status" value="1"/>
</dbReference>
<dbReference type="GO" id="GO:0098794">
    <property type="term" value="C:postsynapse"/>
    <property type="evidence" value="ECO:0007669"/>
    <property type="project" value="GOC"/>
</dbReference>
<keyword evidence="13" id="KW-1185">Reference proteome</keyword>
<dbReference type="PRINTS" id="PR00253">
    <property type="entry name" value="GABAARECEPTR"/>
</dbReference>
<evidence type="ECO:0000256" key="4">
    <source>
        <dbReference type="ARBA" id="ARBA00022475"/>
    </source>
</evidence>
<evidence type="ECO:0000256" key="7">
    <source>
        <dbReference type="ARBA" id="ARBA00022989"/>
    </source>
</evidence>
<evidence type="ECO:0000256" key="6">
    <source>
        <dbReference type="ARBA" id="ARBA00022729"/>
    </source>
</evidence>
<keyword evidence="6" id="KW-0732">Signal</keyword>
<dbReference type="Gene3D" id="2.70.170.10">
    <property type="entry name" value="Neurotransmitter-gated ion-channel ligand-binding domain"/>
    <property type="match status" value="1"/>
</dbReference>
<feature type="transmembrane region" description="Helical" evidence="11">
    <location>
        <begin position="264"/>
        <end position="288"/>
    </location>
</feature>
<dbReference type="InterPro" id="IPR018000">
    <property type="entry name" value="Neurotransmitter_ion_chnl_CS"/>
</dbReference>
<keyword evidence="3 11" id="KW-0813">Transport</keyword>
<dbReference type="InterPro" id="IPR006028">
    <property type="entry name" value="GABAA/Glycine_rcpt"/>
</dbReference>
<dbReference type="InterPro" id="IPR036719">
    <property type="entry name" value="Neuro-gated_channel_TM_sf"/>
</dbReference>
<keyword evidence="4" id="KW-1003">Cell membrane</keyword>
<evidence type="ECO:0000256" key="10">
    <source>
        <dbReference type="ARBA" id="ARBA00023303"/>
    </source>
</evidence>
<sequence length="470" mass="54094">GDSRKPYPTVLQKCYRTPLAMIERTLFLVVSAILLRTSLQTLDTEYPIGSHPIYRELNNKPMPKQRPLQVNFGFYIESLGNFRSTEMTFDVDMYLYMSWQDETYKHNQSDYILISDKAILDKMWLPGLYFANARTAYFHDVTVHNFNLFIAPDGTIAYGTRVTLNVACNLFLQDYPLDRQICGIKVLSYAHVKEEMNVTWFSDGPIRFNPAINLPEFHITALESGYCDGLFHYTITKNSSRIGKFFWTSDFSCLIGMLKLQRAIGFHLVQSYIPTGLIVAISWVSFWIDRRAVPARVSLSFTTLLTLSTQGNGIRYALPPVSYAKAIDYFYGVCMLFIFGVLLEFALVNSFMRRANKYSQMAEKLRSNGYSPPPVIGEFDSDYDECKTNGDFYYGKLKKPKNGGITENGTLNPPKVNPAHFMYEAIRYSRRALAVDQMSRIMFPLTFSIFNAFYWLYYLNRSEQDTVFAA</sequence>
<comment type="similarity">
    <text evidence="11">Belongs to the ligand-gated ion channel (TC 1.A.9) family.</text>
</comment>
<evidence type="ECO:0000313" key="12">
    <source>
        <dbReference type="EnsemblMetazoa" id="PPA02933.1"/>
    </source>
</evidence>
<dbReference type="GO" id="GO:0005231">
    <property type="term" value="F:excitatory extracellular ligand-gated monoatomic ion channel activity"/>
    <property type="evidence" value="ECO:0000318"/>
    <property type="project" value="GO_Central"/>
</dbReference>
<dbReference type="AlphaFoldDB" id="A0A2A6CDQ5"/>
<reference evidence="13" key="1">
    <citation type="journal article" date="2008" name="Nat. Genet.">
        <title>The Pristionchus pacificus genome provides a unique perspective on nematode lifestyle and parasitism.</title>
        <authorList>
            <person name="Dieterich C."/>
            <person name="Clifton S.W."/>
            <person name="Schuster L.N."/>
            <person name="Chinwalla A."/>
            <person name="Delehaunty K."/>
            <person name="Dinkelacker I."/>
            <person name="Fulton L."/>
            <person name="Fulton R."/>
            <person name="Godfrey J."/>
            <person name="Minx P."/>
            <person name="Mitreva M."/>
            <person name="Roeseler W."/>
            <person name="Tian H."/>
            <person name="Witte H."/>
            <person name="Yang S.P."/>
            <person name="Wilson R.K."/>
            <person name="Sommer R.J."/>
        </authorList>
    </citation>
    <scope>NUCLEOTIDE SEQUENCE [LARGE SCALE GENOMIC DNA]</scope>
    <source>
        <strain evidence="13">PS312</strain>
    </source>
</reference>
<dbReference type="PROSITE" id="PS00236">
    <property type="entry name" value="NEUROTR_ION_CHANNEL"/>
    <property type="match status" value="1"/>
</dbReference>
<dbReference type="GO" id="GO:0005886">
    <property type="term" value="C:plasma membrane"/>
    <property type="evidence" value="ECO:0007669"/>
    <property type="project" value="UniProtKB-SubCell"/>
</dbReference>
<reference evidence="12" key="2">
    <citation type="submission" date="2022-06" db="UniProtKB">
        <authorList>
            <consortium name="EnsemblMetazoa"/>
        </authorList>
    </citation>
    <scope>IDENTIFICATION</scope>
    <source>
        <strain evidence="12">PS312</strain>
    </source>
</reference>
<dbReference type="GO" id="GO:0004888">
    <property type="term" value="F:transmembrane signaling receptor activity"/>
    <property type="evidence" value="ECO:0007669"/>
    <property type="project" value="InterPro"/>
</dbReference>
<dbReference type="SUPFAM" id="SSF63712">
    <property type="entry name" value="Nicotinic receptor ligand binding domain-like"/>
    <property type="match status" value="1"/>
</dbReference>
<keyword evidence="8 11" id="KW-0406">Ion transport</keyword>
<keyword evidence="5 11" id="KW-0812">Transmembrane</keyword>
<dbReference type="OrthoDB" id="8890589at2759"/>
<keyword evidence="7 11" id="KW-1133">Transmembrane helix</keyword>
<dbReference type="FunFam" id="2.70.170.10:FF:000051">
    <property type="entry name" value="Ligand-Gated ion Channel"/>
    <property type="match status" value="1"/>
</dbReference>
<organism evidence="12 13">
    <name type="scientific">Pristionchus pacificus</name>
    <name type="common">Parasitic nematode worm</name>
    <dbReference type="NCBI Taxonomy" id="54126"/>
    <lineage>
        <taxon>Eukaryota</taxon>
        <taxon>Metazoa</taxon>
        <taxon>Ecdysozoa</taxon>
        <taxon>Nematoda</taxon>
        <taxon>Chromadorea</taxon>
        <taxon>Rhabditida</taxon>
        <taxon>Rhabditina</taxon>
        <taxon>Diplogasteromorpha</taxon>
        <taxon>Diplogasteroidea</taxon>
        <taxon>Neodiplogasteridae</taxon>
        <taxon>Pristionchus</taxon>
    </lineage>
</organism>
<feature type="transmembrane region" description="Helical" evidence="11">
    <location>
        <begin position="441"/>
        <end position="458"/>
    </location>
</feature>
<keyword evidence="10 11" id="KW-0407">Ion channel</keyword>
<evidence type="ECO:0000256" key="11">
    <source>
        <dbReference type="RuleBase" id="RU000687"/>
    </source>
</evidence>
<dbReference type="Proteomes" id="UP000005239">
    <property type="component" value="Unassembled WGS sequence"/>
</dbReference>
<gene>
    <name evidence="12" type="primary">WBGene00092487</name>
</gene>
<accession>A0A8R1Y518</accession>
<dbReference type="Pfam" id="PF02932">
    <property type="entry name" value="Neur_chan_memb"/>
    <property type="match status" value="1"/>
</dbReference>
<dbReference type="GO" id="GO:1902476">
    <property type="term" value="P:chloride transmembrane transport"/>
    <property type="evidence" value="ECO:0000318"/>
    <property type="project" value="GO_Central"/>
</dbReference>
<dbReference type="Gene3D" id="1.20.58.390">
    <property type="entry name" value="Neurotransmitter-gated ion-channel transmembrane domain"/>
    <property type="match status" value="1"/>
</dbReference>
<evidence type="ECO:0000256" key="2">
    <source>
        <dbReference type="ARBA" id="ARBA00004236"/>
    </source>
</evidence>